<keyword evidence="4" id="KW-0326">Glycosidase</keyword>
<keyword evidence="5" id="KW-0624">Polysaccharide degradation</keyword>
<dbReference type="Gene3D" id="2.130.10.10">
    <property type="entry name" value="YVTN repeat-like/Quinoprotein amine dehydrogenase"/>
    <property type="match status" value="2"/>
</dbReference>
<keyword evidence="3" id="KW-0119">Carbohydrate metabolism</keyword>
<dbReference type="CDD" id="cd15482">
    <property type="entry name" value="Sialidase_non-viral"/>
    <property type="match status" value="2"/>
</dbReference>
<evidence type="ECO:0000256" key="7">
    <source>
        <dbReference type="SAM" id="SignalP"/>
    </source>
</evidence>
<proteinExistence type="inferred from homology"/>
<keyword evidence="9" id="KW-1185">Reference proteome</keyword>
<protein>
    <submittedName>
        <fullName evidence="8">Sialidase</fullName>
    </submittedName>
</protein>
<reference evidence="8 9" key="1">
    <citation type="submission" date="2023-05" db="EMBL/GenBank/DDBJ databases">
        <title>Draft genome of Paenibacillus sp. CCS26.</title>
        <authorList>
            <person name="Akita H."/>
            <person name="Shinto Y."/>
            <person name="Kimura Z."/>
        </authorList>
    </citation>
    <scope>NUCLEOTIDE SEQUENCE [LARGE SCALE GENOMIC DNA]</scope>
    <source>
        <strain evidence="8 9">CCS26</strain>
    </source>
</reference>
<evidence type="ECO:0000256" key="2">
    <source>
        <dbReference type="ARBA" id="ARBA00022801"/>
    </source>
</evidence>
<organism evidence="8 9">
    <name type="scientific">Paenibacillus glycanilyticus</name>
    <dbReference type="NCBI Taxonomy" id="126569"/>
    <lineage>
        <taxon>Bacteria</taxon>
        <taxon>Bacillati</taxon>
        <taxon>Bacillota</taxon>
        <taxon>Bacilli</taxon>
        <taxon>Bacillales</taxon>
        <taxon>Paenibacillaceae</taxon>
        <taxon>Paenibacillus</taxon>
    </lineage>
</organism>
<dbReference type="InterPro" id="IPR015943">
    <property type="entry name" value="WD40/YVTN_repeat-like_dom_sf"/>
</dbReference>
<evidence type="ECO:0000313" key="8">
    <source>
        <dbReference type="EMBL" id="GMK43278.1"/>
    </source>
</evidence>
<feature type="signal peptide" evidence="7">
    <location>
        <begin position="1"/>
        <end position="25"/>
    </location>
</feature>
<keyword evidence="2" id="KW-0378">Hydrolase</keyword>
<evidence type="ECO:0000256" key="1">
    <source>
        <dbReference type="ARBA" id="ARBA00022729"/>
    </source>
</evidence>
<dbReference type="EMBL" id="BTCL01000001">
    <property type="protein sequence ID" value="GMK43278.1"/>
    <property type="molecule type" value="Genomic_DNA"/>
</dbReference>
<dbReference type="Proteomes" id="UP001285921">
    <property type="component" value="Unassembled WGS sequence"/>
</dbReference>
<dbReference type="PANTHER" id="PTHR43739">
    <property type="entry name" value="XYLOGLUCANASE (EUROFUNG)"/>
    <property type="match status" value="1"/>
</dbReference>
<comment type="similarity">
    <text evidence="6">Belongs to the glycosyl hydrolase 74 family.</text>
</comment>
<accession>A0ABQ6NEX7</accession>
<dbReference type="RefSeq" id="WP_317978637.1">
    <property type="nucleotide sequence ID" value="NZ_BTCL01000001.1"/>
</dbReference>
<evidence type="ECO:0000256" key="6">
    <source>
        <dbReference type="ARBA" id="ARBA00037986"/>
    </source>
</evidence>
<dbReference type="InterPro" id="IPR052025">
    <property type="entry name" value="Xyloglucanase_GH74"/>
</dbReference>
<comment type="caution">
    <text evidence="8">The sequence shown here is derived from an EMBL/GenBank/DDBJ whole genome shotgun (WGS) entry which is preliminary data.</text>
</comment>
<evidence type="ECO:0000256" key="5">
    <source>
        <dbReference type="ARBA" id="ARBA00023326"/>
    </source>
</evidence>
<evidence type="ECO:0000256" key="3">
    <source>
        <dbReference type="ARBA" id="ARBA00023277"/>
    </source>
</evidence>
<sequence length="804" mass="86661">MKRKVAGIIAVIALTASLFGNGVMASSGSKSQGYDWGRVKTVGGGFVPGIIYNPSEKDLVYVRTDIGGAYRWDKKTNTWKQLLDWVGYDNWNMAGVESLATDPVDPNRVYIAAGTYSNDFTDQNGVMLRSNDKGETWKKTVLPFKFGGNMPGRSMGERLAIDPNNNSVVYFGARNGNGLWRSTDYGATWNKVTSFTAEQNVKDYYGGEVGPVWIAFDATTGKKADAKHKKSAQTTKTIYVGVADTEQSIYKSTDGGATWQPVAGQPHEGFVPHHGALTADGKLYITYNSAIGPYDGPAWNGTKAGSVWKLDTKSGVWTDISPAVIAPTDASGVPSYPFGGLAVDPSNPNTVMVATMNMWWPDEHIFRSTDGGATWTSFWTMGEGYSRVNKYDLDYSQSPWLDWGRTSSPTDVEQNPKLGWMIGDLEIDPFNPDRLLYGTGATLFAADHLTALDRNNGDKVKVSVHAEGIEETAVLGLISPPDGAHLISAMGDIGGFRHEDLDKAPTMITNPYIGTSTDLDYAELNPNLIVRVGNAENKDARLGLSTDNGVTWTPASNAWTDTDGDKTQGGTVALSANGNTIVWAPKSASADQSRPVSYSNDHGRTWTASAGIPEGATVSSDRVNSSKFYAYADGAFYVSKDGGANFVKSVKAVNLPSKLNSKFKAVPGVEGDIWLVAAKDNTNTQSEYGIFHSTDSGATFTKLKNVQESAMIGFGKAAPGQSYMAIYINGRINGKFGFYRSDDAGRSWIRINDDLHQYANATQAITGDPRVYGRVYIGTNGFGIVRGDIAANKPKPGNSGPKEK</sequence>
<dbReference type="PANTHER" id="PTHR43739:SF2">
    <property type="entry name" value="OLIGOXYLOGLUCAN-REDUCING END-SPECIFIC XYLOGLUCANASE-RELATED"/>
    <property type="match status" value="1"/>
</dbReference>
<keyword evidence="1 7" id="KW-0732">Signal</keyword>
<dbReference type="SUPFAM" id="SSF110296">
    <property type="entry name" value="Oligoxyloglucan reducing end-specific cellobiohydrolase"/>
    <property type="match status" value="2"/>
</dbReference>
<evidence type="ECO:0000313" key="9">
    <source>
        <dbReference type="Proteomes" id="UP001285921"/>
    </source>
</evidence>
<feature type="chain" id="PRO_5045791966" evidence="7">
    <location>
        <begin position="26"/>
        <end position="804"/>
    </location>
</feature>
<evidence type="ECO:0000256" key="4">
    <source>
        <dbReference type="ARBA" id="ARBA00023295"/>
    </source>
</evidence>
<gene>
    <name evidence="8" type="ORF">PghCCS26_04050</name>
</gene>
<name>A0ABQ6NEX7_9BACL</name>